<feature type="compositionally biased region" description="Low complexity" evidence="1">
    <location>
        <begin position="121"/>
        <end position="136"/>
    </location>
</feature>
<evidence type="ECO:0000313" key="2">
    <source>
        <dbReference type="EMBL" id="MFC5369159.1"/>
    </source>
</evidence>
<dbReference type="Proteomes" id="UP001596201">
    <property type="component" value="Unassembled WGS sequence"/>
</dbReference>
<evidence type="ECO:0000313" key="3">
    <source>
        <dbReference type="Proteomes" id="UP001596201"/>
    </source>
</evidence>
<proteinExistence type="predicted"/>
<accession>A0ABD5RGN1</accession>
<comment type="caution">
    <text evidence="2">The sequence shown here is derived from an EMBL/GenBank/DDBJ whole genome shotgun (WGS) entry which is preliminary data.</text>
</comment>
<gene>
    <name evidence="2" type="ORF">ACFPJ5_19710</name>
</gene>
<dbReference type="InterPro" id="IPR012340">
    <property type="entry name" value="NA-bd_OB-fold"/>
</dbReference>
<feature type="region of interest" description="Disordered" evidence="1">
    <location>
        <begin position="41"/>
        <end position="83"/>
    </location>
</feature>
<name>A0ABD5RGN1_9EURY</name>
<evidence type="ECO:0000256" key="1">
    <source>
        <dbReference type="SAM" id="MobiDB-lite"/>
    </source>
</evidence>
<dbReference type="Gene3D" id="2.40.50.140">
    <property type="entry name" value="Nucleic acid-binding proteins"/>
    <property type="match status" value="1"/>
</dbReference>
<dbReference type="AlphaFoldDB" id="A0ABD5RGN1"/>
<dbReference type="SUPFAM" id="SSF50249">
    <property type="entry name" value="Nucleic acid-binding proteins"/>
    <property type="match status" value="1"/>
</dbReference>
<feature type="compositionally biased region" description="Polar residues" evidence="1">
    <location>
        <begin position="41"/>
        <end position="57"/>
    </location>
</feature>
<feature type="compositionally biased region" description="Basic and acidic residues" evidence="1">
    <location>
        <begin position="141"/>
        <end position="153"/>
    </location>
</feature>
<feature type="compositionally biased region" description="Low complexity" evidence="1">
    <location>
        <begin position="58"/>
        <end position="79"/>
    </location>
</feature>
<dbReference type="EMBL" id="JBHSKX010000004">
    <property type="protein sequence ID" value="MFC5369159.1"/>
    <property type="molecule type" value="Genomic_DNA"/>
</dbReference>
<organism evidence="2 3">
    <name type="scientific">Salinirubrum litoreum</name>
    <dbReference type="NCBI Taxonomy" id="1126234"/>
    <lineage>
        <taxon>Archaea</taxon>
        <taxon>Methanobacteriati</taxon>
        <taxon>Methanobacteriota</taxon>
        <taxon>Stenosarchaea group</taxon>
        <taxon>Halobacteria</taxon>
        <taxon>Halobacteriales</taxon>
        <taxon>Haloferacaceae</taxon>
        <taxon>Salinirubrum</taxon>
    </lineage>
</organism>
<feature type="region of interest" description="Disordered" evidence="1">
    <location>
        <begin position="118"/>
        <end position="161"/>
    </location>
</feature>
<keyword evidence="3" id="KW-1185">Reference proteome</keyword>
<feature type="compositionally biased region" description="Basic and acidic residues" evidence="1">
    <location>
        <begin position="558"/>
        <end position="572"/>
    </location>
</feature>
<dbReference type="RefSeq" id="WP_227231212.1">
    <property type="nucleotide sequence ID" value="NZ_JAJCVJ010000003.1"/>
</dbReference>
<reference evidence="2 3" key="1">
    <citation type="journal article" date="2019" name="Int. J. Syst. Evol. Microbiol.">
        <title>The Global Catalogue of Microorganisms (GCM) 10K type strain sequencing project: providing services to taxonomists for standard genome sequencing and annotation.</title>
        <authorList>
            <consortium name="The Broad Institute Genomics Platform"/>
            <consortium name="The Broad Institute Genome Sequencing Center for Infectious Disease"/>
            <person name="Wu L."/>
            <person name="Ma J."/>
        </authorList>
    </citation>
    <scope>NUCLEOTIDE SEQUENCE [LARGE SCALE GENOMIC DNA]</scope>
    <source>
        <strain evidence="2 3">CGMCC 1.12237</strain>
    </source>
</reference>
<sequence length="630" mass="69729">MGSMWGILRRHTNRGFWRRYSYASLVGVECEADQSLTNGIGTIPMNSSNTPDMSVSGTNNETTEPTTTDATACTRQTDTPFPSFRADREYSERADSLDDRTALVRRLVGILHALVTDDTESSTSTTTDGTASESTAYTERTASKNEYGTRTEPVDGVYGQTADGDPVVAPAGRLAASRIDANWTPGDTLFDPDRAGDVTASGPNASFLFAEQSGDQQTTFAITYDRTAGPTLVDPSGERMIGVASGLESTMPRTTPATTQDSVRSRFTSMRAHSRSQDRDSALDHTVLETLPVAEQARLRRLRAFDIPADPTPEDTSEGVPTAEVEVQTPDGRLTSLGELFVEPEQFARSSLESIEYSLAVAAEMQRVTDGILTARTDPDTQPETVELVGHAKWLANRYDEYATQRPSSAQLAEARAERATAAYRERIRPLAELDSEQHEEVTCMVDRLLSEEFDRVVEIRKSRLTLGIDLATRLHDGTEPTQALLRQADAEATDPRNVLTVGNVRYTSVDSTRGRFSTQGTVSRLFENTHPAIKQAGLLSDDTGVIKFAIWRKSEWDETRPTPDPTDDGRTLVRSHRHPELREGDVVRCENVVKRWYNGDPTFETRRDSSLTIVKRSTDDQQNRMRNDR</sequence>
<feature type="region of interest" description="Disordered" evidence="1">
    <location>
        <begin position="558"/>
        <end position="577"/>
    </location>
</feature>
<protein>
    <submittedName>
        <fullName evidence="2">Uncharacterized protein</fullName>
    </submittedName>
</protein>